<feature type="compositionally biased region" description="Basic and acidic residues" evidence="1">
    <location>
        <begin position="257"/>
        <end position="281"/>
    </location>
</feature>
<sequence>MAPRQAVTTTARRAKRIIDSPSASSSETPTPPSPDAASSSRTRGAVMSAAAGGSNKRPPPPDDSEVEEEEGEEDVDDADGEDAEEQEDDAEGDDDAEGEEEAPDLGSEEGDVDMDRSRMSSIDVSEELNFRDVNQDDELAEDGSISPATNCTAPASALRIKLKVSGPGGTPTPAGRLGRVAAKKGAKKIKRAAEDELESDDELLLKDDEESIMSSRRSGSPSKLTARQRAKGNKDLQETLLQLPNELTGKKQVILTEAERQQKREETARRRKRQSEQKLQDEQDETINRLLRAQTSRSRAKLDNPSPGVGDAEGGEASGSGQVSPSRRVPLIAGEMIRWTSSISKDGDVLLRVAVPKDEEDWIALTPDQLSSPSVSADQGERKVRMRKPFERGTKKIAICTVDGCSKERKYRSTRNFELGGCGIEHLKEVDEALT</sequence>
<feature type="compositionally biased region" description="Polar residues" evidence="1">
    <location>
        <begin position="1"/>
        <end position="11"/>
    </location>
</feature>
<proteinExistence type="predicted"/>
<feature type="compositionally biased region" description="Acidic residues" evidence="1">
    <location>
        <begin position="62"/>
        <end position="112"/>
    </location>
</feature>
<dbReference type="AlphaFoldDB" id="A0A1B9H291"/>
<evidence type="ECO:0000256" key="1">
    <source>
        <dbReference type="SAM" id="MobiDB-lite"/>
    </source>
</evidence>
<protein>
    <recommendedName>
        <fullName evidence="2">INO80 complex subunit B-like conserved region domain-containing protein</fullName>
    </recommendedName>
</protein>
<feature type="region of interest" description="Disordered" evidence="1">
    <location>
        <begin position="1"/>
        <end position="151"/>
    </location>
</feature>
<dbReference type="OrthoDB" id="2564871at2759"/>
<keyword evidence="4" id="KW-1185">Reference proteome</keyword>
<feature type="region of interest" description="Disordered" evidence="1">
    <location>
        <begin position="190"/>
        <end position="327"/>
    </location>
</feature>
<dbReference type="Pfam" id="PF04795">
    <property type="entry name" value="PAPA-1"/>
    <property type="match status" value="1"/>
</dbReference>
<dbReference type="EMBL" id="KV700122">
    <property type="protein sequence ID" value="OCF37392.1"/>
    <property type="molecule type" value="Genomic_DNA"/>
</dbReference>
<dbReference type="GO" id="GO:0031011">
    <property type="term" value="C:Ino80 complex"/>
    <property type="evidence" value="ECO:0007669"/>
    <property type="project" value="InterPro"/>
</dbReference>
<evidence type="ECO:0000313" key="3">
    <source>
        <dbReference type="EMBL" id="OCF37392.1"/>
    </source>
</evidence>
<evidence type="ECO:0000313" key="4">
    <source>
        <dbReference type="Proteomes" id="UP000092666"/>
    </source>
</evidence>
<dbReference type="PANTHER" id="PTHR21561:SF12">
    <property type="entry name" value="INO80 COMPLEX SUBUNIT B"/>
    <property type="match status" value="1"/>
</dbReference>
<dbReference type="SMART" id="SM01406">
    <property type="entry name" value="PAPA-1"/>
    <property type="match status" value="1"/>
</dbReference>
<accession>A0A1B9H291</accession>
<feature type="compositionally biased region" description="Low complexity" evidence="1">
    <location>
        <begin position="19"/>
        <end position="28"/>
    </location>
</feature>
<feature type="compositionally biased region" description="Low complexity" evidence="1">
    <location>
        <begin position="212"/>
        <end position="222"/>
    </location>
</feature>
<organism evidence="3 4">
    <name type="scientific">Kwoniella heveanensis BCC8398</name>
    <dbReference type="NCBI Taxonomy" id="1296120"/>
    <lineage>
        <taxon>Eukaryota</taxon>
        <taxon>Fungi</taxon>
        <taxon>Dikarya</taxon>
        <taxon>Basidiomycota</taxon>
        <taxon>Agaricomycotina</taxon>
        <taxon>Tremellomycetes</taxon>
        <taxon>Tremellales</taxon>
        <taxon>Cryptococcaceae</taxon>
        <taxon>Kwoniella</taxon>
    </lineage>
</organism>
<dbReference type="Proteomes" id="UP000092666">
    <property type="component" value="Unassembled WGS sequence"/>
</dbReference>
<dbReference type="InterPro" id="IPR006880">
    <property type="entry name" value="INO80B_C"/>
</dbReference>
<dbReference type="STRING" id="1296120.A0A1B9H291"/>
<evidence type="ECO:0000259" key="2">
    <source>
        <dbReference type="SMART" id="SM01406"/>
    </source>
</evidence>
<gene>
    <name evidence="3" type="ORF">I316_00513</name>
</gene>
<name>A0A1B9H291_9TREE</name>
<dbReference type="InterPro" id="IPR029523">
    <property type="entry name" value="INO80B/Ies2"/>
</dbReference>
<reference evidence="3 4" key="1">
    <citation type="submission" date="2013-07" db="EMBL/GenBank/DDBJ databases">
        <title>The Genome Sequence of Cryptococcus heveanensis BCC8398.</title>
        <authorList>
            <consortium name="The Broad Institute Genome Sequencing Platform"/>
            <person name="Cuomo C."/>
            <person name="Litvintseva A."/>
            <person name="Chen Y."/>
            <person name="Heitman J."/>
            <person name="Sun S."/>
            <person name="Springer D."/>
            <person name="Dromer F."/>
            <person name="Young S.K."/>
            <person name="Zeng Q."/>
            <person name="Gargeya S."/>
            <person name="Fitzgerald M."/>
            <person name="Abouelleil A."/>
            <person name="Alvarado L."/>
            <person name="Berlin A.M."/>
            <person name="Chapman S.B."/>
            <person name="Dewar J."/>
            <person name="Goldberg J."/>
            <person name="Griggs A."/>
            <person name="Gujja S."/>
            <person name="Hansen M."/>
            <person name="Howarth C."/>
            <person name="Imamovic A."/>
            <person name="Larimer J."/>
            <person name="McCowan C."/>
            <person name="Murphy C."/>
            <person name="Pearson M."/>
            <person name="Priest M."/>
            <person name="Roberts A."/>
            <person name="Saif S."/>
            <person name="Shea T."/>
            <person name="Sykes S."/>
            <person name="Wortman J."/>
            <person name="Nusbaum C."/>
            <person name="Birren B."/>
        </authorList>
    </citation>
    <scope>NUCLEOTIDE SEQUENCE [LARGE SCALE GENOMIC DNA]</scope>
    <source>
        <strain evidence="3 4">BCC8398</strain>
    </source>
</reference>
<dbReference type="GO" id="GO:0006338">
    <property type="term" value="P:chromatin remodeling"/>
    <property type="evidence" value="ECO:0007669"/>
    <property type="project" value="InterPro"/>
</dbReference>
<feature type="compositionally biased region" description="Acidic residues" evidence="1">
    <location>
        <begin position="195"/>
        <end position="211"/>
    </location>
</feature>
<dbReference type="PANTHER" id="PTHR21561">
    <property type="entry name" value="INO80 COMPLEX SUBUNIT B"/>
    <property type="match status" value="1"/>
</dbReference>
<reference evidence="4" key="2">
    <citation type="submission" date="2013-12" db="EMBL/GenBank/DDBJ databases">
        <title>Evolution of pathogenesis and genome organization in the Tremellales.</title>
        <authorList>
            <person name="Cuomo C."/>
            <person name="Litvintseva A."/>
            <person name="Heitman J."/>
            <person name="Chen Y."/>
            <person name="Sun S."/>
            <person name="Springer D."/>
            <person name="Dromer F."/>
            <person name="Young S."/>
            <person name="Zeng Q."/>
            <person name="Chapman S."/>
            <person name="Gujja S."/>
            <person name="Saif S."/>
            <person name="Birren B."/>
        </authorList>
    </citation>
    <scope>NUCLEOTIDE SEQUENCE [LARGE SCALE GENOMIC DNA]</scope>
    <source>
        <strain evidence="4">BCC8398</strain>
    </source>
</reference>
<feature type="domain" description="INO80 complex subunit B-like conserved region" evidence="2">
    <location>
        <begin position="259"/>
        <end position="359"/>
    </location>
</feature>